<keyword evidence="3" id="KW-1185">Reference proteome</keyword>
<protein>
    <submittedName>
        <fullName evidence="2">BBE domain-containing protein</fullName>
    </submittedName>
</protein>
<reference evidence="2 3" key="1">
    <citation type="submission" date="2023-12" db="EMBL/GenBank/DDBJ databases">
        <title>Blastococcus brunescens sp. nov., an actonobacterium isolated from sandstone collected in sahara desert.</title>
        <authorList>
            <person name="Gtari M."/>
            <person name="Ghodhbane F."/>
        </authorList>
    </citation>
    <scope>NUCLEOTIDE SEQUENCE [LARGE SCALE GENOMIC DNA]</scope>
    <source>
        <strain evidence="2 3">BMG 8361</strain>
    </source>
</reference>
<dbReference type="InterPro" id="IPR012951">
    <property type="entry name" value="BBE"/>
</dbReference>
<dbReference type="Gene3D" id="3.30.465.10">
    <property type="match status" value="1"/>
</dbReference>
<gene>
    <name evidence="2" type="ORF">U6N30_10785</name>
</gene>
<evidence type="ECO:0000313" key="2">
    <source>
        <dbReference type="EMBL" id="WRL65986.1"/>
    </source>
</evidence>
<feature type="domain" description="Berberine/berberine-like" evidence="1">
    <location>
        <begin position="19"/>
        <end position="42"/>
    </location>
</feature>
<accession>A0ABZ1B8G9</accession>
<dbReference type="InterPro" id="IPR016169">
    <property type="entry name" value="FAD-bd_PCMH_sub2"/>
</dbReference>
<dbReference type="RefSeq" id="WP_324277303.1">
    <property type="nucleotide sequence ID" value="NZ_CP141261.1"/>
</dbReference>
<evidence type="ECO:0000313" key="3">
    <source>
        <dbReference type="Proteomes" id="UP001324287"/>
    </source>
</evidence>
<sequence length="50" mass="5227">MLGNDGAAGVRRAYPPATLARLTALKDAVDPANVFHLNQNIPPSRAGATR</sequence>
<organism evidence="2 3">
    <name type="scientific">Blastococcus brunescens</name>
    <dbReference type="NCBI Taxonomy" id="1564165"/>
    <lineage>
        <taxon>Bacteria</taxon>
        <taxon>Bacillati</taxon>
        <taxon>Actinomycetota</taxon>
        <taxon>Actinomycetes</taxon>
        <taxon>Geodermatophilales</taxon>
        <taxon>Geodermatophilaceae</taxon>
        <taxon>Blastococcus</taxon>
    </lineage>
</organism>
<proteinExistence type="predicted"/>
<dbReference type="Pfam" id="PF08031">
    <property type="entry name" value="BBE"/>
    <property type="match status" value="1"/>
</dbReference>
<name>A0ABZ1B8G9_9ACTN</name>
<evidence type="ECO:0000259" key="1">
    <source>
        <dbReference type="Pfam" id="PF08031"/>
    </source>
</evidence>
<dbReference type="Proteomes" id="UP001324287">
    <property type="component" value="Chromosome"/>
</dbReference>
<dbReference type="EMBL" id="CP141261">
    <property type="protein sequence ID" value="WRL65986.1"/>
    <property type="molecule type" value="Genomic_DNA"/>
</dbReference>